<feature type="repeat" description="TPR" evidence="1">
    <location>
        <begin position="503"/>
        <end position="536"/>
    </location>
</feature>
<feature type="repeat" description="TPR" evidence="1">
    <location>
        <begin position="463"/>
        <end position="496"/>
    </location>
</feature>
<dbReference type="AlphaFoldDB" id="A0A7J0D4R4"/>
<protein>
    <recommendedName>
        <fullName evidence="5">Tetratricopeptide repeat-containing protein</fullName>
    </recommendedName>
</protein>
<evidence type="ECO:0008006" key="5">
    <source>
        <dbReference type="Google" id="ProtNLM"/>
    </source>
</evidence>
<dbReference type="InterPro" id="IPR011990">
    <property type="entry name" value="TPR-like_helical_dom_sf"/>
</dbReference>
<reference evidence="3 4" key="1">
    <citation type="submission" date="2020-05" db="EMBL/GenBank/DDBJ databases">
        <title>Whole genome shotgun sequence of Streptomyces microflavus NBRC 13062.</title>
        <authorList>
            <person name="Komaki H."/>
            <person name="Tamura T."/>
        </authorList>
    </citation>
    <scope>NUCLEOTIDE SEQUENCE [LARGE SCALE GENOMIC DNA]</scope>
    <source>
        <strain evidence="3 4">NBRC 13062</strain>
    </source>
</reference>
<feature type="compositionally biased region" description="Basic and acidic residues" evidence="2">
    <location>
        <begin position="647"/>
        <end position="656"/>
    </location>
</feature>
<feature type="repeat" description="TPR" evidence="1">
    <location>
        <begin position="383"/>
        <end position="416"/>
    </location>
</feature>
<feature type="repeat" description="TPR" evidence="1">
    <location>
        <begin position="423"/>
        <end position="456"/>
    </location>
</feature>
<dbReference type="PROSITE" id="PS50005">
    <property type="entry name" value="TPR"/>
    <property type="match status" value="5"/>
</dbReference>
<dbReference type="SUPFAM" id="SSF52540">
    <property type="entry name" value="P-loop containing nucleoside triphosphate hydrolases"/>
    <property type="match status" value="1"/>
</dbReference>
<name>A0A7J0D4R4_STRMI</name>
<evidence type="ECO:0000256" key="1">
    <source>
        <dbReference type="PROSITE-ProRule" id="PRU00339"/>
    </source>
</evidence>
<dbReference type="SUPFAM" id="SSF48452">
    <property type="entry name" value="TPR-like"/>
    <property type="match status" value="2"/>
</dbReference>
<dbReference type="EMBL" id="BLWD01000003">
    <property type="protein sequence ID" value="GFN09698.1"/>
    <property type="molecule type" value="Genomic_DNA"/>
</dbReference>
<proteinExistence type="predicted"/>
<organism evidence="3 4">
    <name type="scientific">Streptomyces microflavus</name>
    <name type="common">Streptomyces lipmanii</name>
    <dbReference type="NCBI Taxonomy" id="1919"/>
    <lineage>
        <taxon>Bacteria</taxon>
        <taxon>Bacillati</taxon>
        <taxon>Actinomycetota</taxon>
        <taxon>Actinomycetes</taxon>
        <taxon>Kitasatosporales</taxon>
        <taxon>Streptomycetaceae</taxon>
        <taxon>Streptomyces</taxon>
    </lineage>
</organism>
<evidence type="ECO:0000313" key="3">
    <source>
        <dbReference type="EMBL" id="GFN09698.1"/>
    </source>
</evidence>
<dbReference type="Pfam" id="PF13424">
    <property type="entry name" value="TPR_12"/>
    <property type="match status" value="3"/>
</dbReference>
<dbReference type="InterPro" id="IPR027417">
    <property type="entry name" value="P-loop_NTPase"/>
</dbReference>
<comment type="caution">
    <text evidence="3">The sequence shown here is derived from an EMBL/GenBank/DDBJ whole genome shotgun (WGS) entry which is preliminary data.</text>
</comment>
<dbReference type="SMART" id="SM00028">
    <property type="entry name" value="TPR"/>
    <property type="match status" value="7"/>
</dbReference>
<dbReference type="InterPro" id="IPR019734">
    <property type="entry name" value="TPR_rpt"/>
</dbReference>
<dbReference type="PANTHER" id="PTHR10098">
    <property type="entry name" value="RAPSYN-RELATED"/>
    <property type="match status" value="1"/>
</dbReference>
<dbReference type="Proteomes" id="UP000498740">
    <property type="component" value="Unassembled WGS sequence"/>
</dbReference>
<dbReference type="Gene3D" id="1.25.40.10">
    <property type="entry name" value="Tetratricopeptide repeat domain"/>
    <property type="match status" value="2"/>
</dbReference>
<keyword evidence="1" id="KW-0802">TPR repeat</keyword>
<gene>
    <name evidence="3" type="ORF">Smic_82540</name>
</gene>
<feature type="region of interest" description="Disordered" evidence="2">
    <location>
        <begin position="612"/>
        <end position="656"/>
    </location>
</feature>
<evidence type="ECO:0000313" key="4">
    <source>
        <dbReference type="Proteomes" id="UP000498740"/>
    </source>
</evidence>
<accession>A0A7J0D4R4</accession>
<feature type="repeat" description="TPR" evidence="1">
    <location>
        <begin position="343"/>
        <end position="376"/>
    </location>
</feature>
<sequence length="656" mass="71890">MLVTSRHRLTGLGRMRTVNRLQPDDAVALLEAALKNNNPDDPRVGEDKEAADRLASACGYLPLALQITAALLAQDPGQPLSERADALGGTESVLDGLDDGERSLRTMFDQSLERLTPQEQDLFRLLALNPGPNISTPAAAVLADQPQSATERLLARLAASHLIERTPAVRGRWQMHDLLRAYAHEQATAAMDRGRTPRRRYDQAHDRLIHHYIQHAQAASTHLDPPGSPVPARFTDRDQALEWFDAERENLIATAHTTPQAALDLSSALGSYLKWRRHLQDHVVVNALALDACTKLNDTRNKATVWNNLGGALLEFRRFEDAVHALETARDLYQQTGNTQREATAWNNLGGALQELRRFDDALHALETARDLYQQTGDTNGVADAWNNLGTALQDLRRFDDALHALETARDLHQQTGNTHGEAGAWNNLGNAYGDLRRFDDALHALETARDLHQQTGNAHGEATAWNDLGNALAGLRRFDDALHALETARDLHQRNGNTHGEATAWNNLGNTYQELRRFDDALHAHQTARCLDQQTGDTHGEAIAWNNLGTAYRGLGRVDEAVVAGKQAAAMLAAERDWFLTGEAWGELATTLTAAGADTAQVREAWEQSAQAYTQAGADEEAAASRKHANSTENVEAQPPTVTDLPARDGASESG</sequence>
<evidence type="ECO:0000256" key="2">
    <source>
        <dbReference type="SAM" id="MobiDB-lite"/>
    </source>
</evidence>